<dbReference type="PROSITE" id="PS51790">
    <property type="entry name" value="MSRB"/>
    <property type="match status" value="1"/>
</dbReference>
<dbReference type="EC" id="1.8.4.12" evidence="1"/>
<evidence type="ECO:0000256" key="2">
    <source>
        <dbReference type="ARBA" id="ARBA00023002"/>
    </source>
</evidence>
<evidence type="ECO:0000259" key="5">
    <source>
        <dbReference type="PROSITE" id="PS51790"/>
    </source>
</evidence>
<evidence type="ECO:0000256" key="3">
    <source>
        <dbReference type="ARBA" id="ARBA00048488"/>
    </source>
</evidence>
<feature type="chain" id="PRO_5045193426" description="peptide-methionine (R)-S-oxide reductase" evidence="4">
    <location>
        <begin position="19"/>
        <end position="184"/>
    </location>
</feature>
<organism evidence="6 7">
    <name type="scientific">Francisella halioticida</name>
    <dbReference type="NCBI Taxonomy" id="549298"/>
    <lineage>
        <taxon>Bacteria</taxon>
        <taxon>Pseudomonadati</taxon>
        <taxon>Pseudomonadota</taxon>
        <taxon>Gammaproteobacteria</taxon>
        <taxon>Thiotrichales</taxon>
        <taxon>Francisellaceae</taxon>
        <taxon>Francisella</taxon>
    </lineage>
</organism>
<dbReference type="Pfam" id="PF01641">
    <property type="entry name" value="SelR"/>
    <property type="match status" value="1"/>
</dbReference>
<reference evidence="6 7" key="1">
    <citation type="submission" date="2017-06" db="EMBL/GenBank/DDBJ databases">
        <title>Complete genome of Francisella halioticida.</title>
        <authorList>
            <person name="Sjodin A."/>
        </authorList>
    </citation>
    <scope>NUCLEOTIDE SEQUENCE [LARGE SCALE GENOMIC DNA]</scope>
    <source>
        <strain evidence="6 7">DSM 23729</strain>
    </source>
</reference>
<gene>
    <name evidence="6" type="primary">msrB</name>
    <name evidence="6" type="ORF">CDV26_08910</name>
</gene>
<dbReference type="InterPro" id="IPR028427">
    <property type="entry name" value="Met_Sox_Rdtase_MsrB"/>
</dbReference>
<evidence type="ECO:0000313" key="6">
    <source>
        <dbReference type="EMBL" id="ASG68492.1"/>
    </source>
</evidence>
<dbReference type="Gene3D" id="2.170.150.20">
    <property type="entry name" value="Peptide methionine sulfoxide reductase"/>
    <property type="match status" value="1"/>
</dbReference>
<dbReference type="PANTHER" id="PTHR10173">
    <property type="entry name" value="METHIONINE SULFOXIDE REDUCTASE"/>
    <property type="match status" value="1"/>
</dbReference>
<dbReference type="InterPro" id="IPR011057">
    <property type="entry name" value="Mss4-like_sf"/>
</dbReference>
<evidence type="ECO:0000256" key="4">
    <source>
        <dbReference type="SAM" id="SignalP"/>
    </source>
</evidence>
<keyword evidence="7" id="KW-1185">Reference proteome</keyword>
<dbReference type="RefSeq" id="WP_088772972.1">
    <property type="nucleotide sequence ID" value="NZ_AP023082.1"/>
</dbReference>
<dbReference type="InterPro" id="IPR002579">
    <property type="entry name" value="Met_Sox_Rdtase_MsrB_dom"/>
</dbReference>
<accession>A0ABM6M0P7</accession>
<dbReference type="PANTHER" id="PTHR10173:SF59">
    <property type="entry name" value="PEPTIDE METHIONINE SULFOXIDE REDUCTASE MSRA_MSRB"/>
    <property type="match status" value="1"/>
</dbReference>
<dbReference type="Proteomes" id="UP000249910">
    <property type="component" value="Chromosome"/>
</dbReference>
<keyword evidence="4" id="KW-0732">Signal</keyword>
<evidence type="ECO:0000256" key="1">
    <source>
        <dbReference type="ARBA" id="ARBA00012499"/>
    </source>
</evidence>
<proteinExistence type="predicted"/>
<sequence>MKKYLLGILCCLPLSLFAAEYNPNNFTAKQKDIAISKLTSIQKYVTQDNGTERSGSGEFYNNFKKGIYVDVVSGQPLFSSSDKYQADTGWPAFTKPITSNAIKIVKTHGWFGEKYEVQSSLAKSHLGDKFSDRYITNPPSDGKVTESNISKPLPRYCIDSAALRFIPLDKMKKDGYSKYIKYVK</sequence>
<comment type="catalytic activity">
    <reaction evidence="3">
        <text>L-methionyl-[protein] + [thioredoxin]-disulfide + H2O = L-methionyl-(R)-S-oxide-[protein] + [thioredoxin]-dithiol</text>
        <dbReference type="Rhea" id="RHEA:24164"/>
        <dbReference type="Rhea" id="RHEA-COMP:10698"/>
        <dbReference type="Rhea" id="RHEA-COMP:10700"/>
        <dbReference type="Rhea" id="RHEA-COMP:12313"/>
        <dbReference type="Rhea" id="RHEA-COMP:12314"/>
        <dbReference type="ChEBI" id="CHEBI:15377"/>
        <dbReference type="ChEBI" id="CHEBI:16044"/>
        <dbReference type="ChEBI" id="CHEBI:29950"/>
        <dbReference type="ChEBI" id="CHEBI:45764"/>
        <dbReference type="ChEBI" id="CHEBI:50058"/>
        <dbReference type="EC" id="1.8.4.12"/>
    </reaction>
</comment>
<feature type="domain" description="MsrB" evidence="5">
    <location>
        <begin position="31"/>
        <end position="168"/>
    </location>
</feature>
<dbReference type="EMBL" id="CP022132">
    <property type="protein sequence ID" value="ASG68492.1"/>
    <property type="molecule type" value="Genomic_DNA"/>
</dbReference>
<keyword evidence="2" id="KW-0560">Oxidoreductase</keyword>
<evidence type="ECO:0000313" key="7">
    <source>
        <dbReference type="Proteomes" id="UP000249910"/>
    </source>
</evidence>
<dbReference type="NCBIfam" id="TIGR00357">
    <property type="entry name" value="peptide-methionine (R)-S-oxide reductase MsrB"/>
    <property type="match status" value="1"/>
</dbReference>
<name>A0ABM6M0P7_9GAMM</name>
<protein>
    <recommendedName>
        <fullName evidence="1">peptide-methionine (R)-S-oxide reductase</fullName>
        <ecNumber evidence="1">1.8.4.12</ecNumber>
    </recommendedName>
</protein>
<feature type="signal peptide" evidence="4">
    <location>
        <begin position="1"/>
        <end position="18"/>
    </location>
</feature>
<dbReference type="SUPFAM" id="SSF51316">
    <property type="entry name" value="Mss4-like"/>
    <property type="match status" value="1"/>
</dbReference>